<evidence type="ECO:0000256" key="3">
    <source>
        <dbReference type="ARBA" id="ARBA00022833"/>
    </source>
</evidence>
<feature type="domain" description="Zn(2)-C6 fungal-type" evidence="9">
    <location>
        <begin position="53"/>
        <end position="82"/>
    </location>
</feature>
<evidence type="ECO:0000256" key="5">
    <source>
        <dbReference type="ARBA" id="ARBA00023125"/>
    </source>
</evidence>
<feature type="compositionally biased region" description="Polar residues" evidence="8">
    <location>
        <begin position="161"/>
        <end position="172"/>
    </location>
</feature>
<dbReference type="GO" id="GO:0006351">
    <property type="term" value="P:DNA-templated transcription"/>
    <property type="evidence" value="ECO:0007669"/>
    <property type="project" value="InterPro"/>
</dbReference>
<feature type="compositionally biased region" description="Basic and acidic residues" evidence="8">
    <location>
        <begin position="137"/>
        <end position="147"/>
    </location>
</feature>
<dbReference type="Gene3D" id="4.10.240.10">
    <property type="entry name" value="Zn(2)-C6 fungal-type DNA-binding domain"/>
    <property type="match status" value="1"/>
</dbReference>
<keyword evidence="4" id="KW-0805">Transcription regulation</keyword>
<evidence type="ECO:0000256" key="6">
    <source>
        <dbReference type="ARBA" id="ARBA00023163"/>
    </source>
</evidence>
<evidence type="ECO:0000313" key="10">
    <source>
        <dbReference type="EMBL" id="SCW01390.1"/>
    </source>
</evidence>
<dbReference type="PANTHER" id="PTHR31313">
    <property type="entry name" value="TY1 ENHANCER ACTIVATOR"/>
    <property type="match status" value="1"/>
</dbReference>
<keyword evidence="11" id="KW-1185">Reference proteome</keyword>
<keyword evidence="7" id="KW-0539">Nucleus</keyword>
<dbReference type="GO" id="GO:0003677">
    <property type="term" value="F:DNA binding"/>
    <property type="evidence" value="ECO:0007669"/>
    <property type="project" value="UniProtKB-KW"/>
</dbReference>
<dbReference type="CDD" id="cd00067">
    <property type="entry name" value="GAL4"/>
    <property type="match status" value="1"/>
</dbReference>
<reference evidence="10 11" key="1">
    <citation type="submission" date="2016-03" db="EMBL/GenBank/DDBJ databases">
        <authorList>
            <person name="Devillers H."/>
        </authorList>
    </citation>
    <scope>NUCLEOTIDE SEQUENCE [LARGE SCALE GENOMIC DNA]</scope>
    <source>
        <strain evidence="10">CBS 6772</strain>
    </source>
</reference>
<gene>
    <name evidence="10" type="ORF">LAFE_0D11518G</name>
</gene>
<dbReference type="Proteomes" id="UP000190831">
    <property type="component" value="Chromosome D"/>
</dbReference>
<dbReference type="OrthoDB" id="2428527at2759"/>
<protein>
    <submittedName>
        <fullName evidence="10">LAFE_0D11518g1_1</fullName>
    </submittedName>
</protein>
<dbReference type="SUPFAM" id="SSF57701">
    <property type="entry name" value="Zn2/Cys6 DNA-binding domain"/>
    <property type="match status" value="1"/>
</dbReference>
<evidence type="ECO:0000259" key="9">
    <source>
        <dbReference type="PROSITE" id="PS50048"/>
    </source>
</evidence>
<dbReference type="PROSITE" id="PS50048">
    <property type="entry name" value="ZN2_CY6_FUNGAL_2"/>
    <property type="match status" value="1"/>
</dbReference>
<keyword evidence="2" id="KW-0479">Metal-binding</keyword>
<evidence type="ECO:0000256" key="1">
    <source>
        <dbReference type="ARBA" id="ARBA00004123"/>
    </source>
</evidence>
<sequence length="696" mass="79839">MVSAGDAVMSSLNEIVGVNGSIGDTVHKQDRDEDEGWEGSHLKGSGLERKRLACSNCRRRRKKCDLQYPCSSCVRLKLECNVNMEDMRKKRYAASYVKSLEAHVAYLETRLRDLVNKVLPDGENVLKNMMLGDIIPEMRNEEGRSESKSNSISRSTEPESLPSTDGTGTSGLADQRDSKKRSASPEPSENDILRKKKFVKGSIYPEGPASYKPKKKESVSLKPLQRISDLKTTVIVRAMHENGQTLNTHPAILKSLSNFYKWLYPGHFIFVHRESFLYGFFNHGDDNYENSQYCSEELIYAVAAIGSRLSPELRELSGQYYQLAKDKLLKIVFDEQSTAKITSVQALLCLSFYELGNGNNQLAWYFSGLAIRVGYDMGFQLDPKVWVTDESSPGELSESELEIRSRIYWGCYIADHFMCLLLGRTSTLSVSNSTVPESDELPEVDGTEEFRFESKHVLQISLPLKNLVILSRIVQIFTAKIFIEPSSTQQRIEYLMKFNLKVYNWRQSLPDFLKWSKNLIRSADVSTDPTISYFWYHYYIVLLTFNKPFMEDCDESKIVVLEALEDLKTLLSNFKAKFSGYQHGNMYQLYSCLLAITCLKKFEAMLPDGQITSVFASPERELRFFNDAFTDFYPSYELPHRMQEDTDFELEQEKQAYNQINNLSYTHDFSLSDEIDDLIKQVFGFDNWNINPTHTI</sequence>
<organism evidence="10 11">
    <name type="scientific">Lachancea fermentati</name>
    <name type="common">Zygosaccharomyces fermentati</name>
    <dbReference type="NCBI Taxonomy" id="4955"/>
    <lineage>
        <taxon>Eukaryota</taxon>
        <taxon>Fungi</taxon>
        <taxon>Dikarya</taxon>
        <taxon>Ascomycota</taxon>
        <taxon>Saccharomycotina</taxon>
        <taxon>Saccharomycetes</taxon>
        <taxon>Saccharomycetales</taxon>
        <taxon>Saccharomycetaceae</taxon>
        <taxon>Lachancea</taxon>
    </lineage>
</organism>
<dbReference type="OMA" id="YMADHFI"/>
<evidence type="ECO:0000256" key="4">
    <source>
        <dbReference type="ARBA" id="ARBA00023015"/>
    </source>
</evidence>
<dbReference type="InterPro" id="IPR001138">
    <property type="entry name" value="Zn2Cys6_DnaBD"/>
</dbReference>
<comment type="subcellular location">
    <subcellularLocation>
        <location evidence="1">Nucleus</location>
    </subcellularLocation>
</comment>
<proteinExistence type="predicted"/>
<dbReference type="PROSITE" id="PS00463">
    <property type="entry name" value="ZN2_CY6_FUNGAL_1"/>
    <property type="match status" value="1"/>
</dbReference>
<dbReference type="PANTHER" id="PTHR31313:SF81">
    <property type="entry name" value="TY1 ENHANCER ACTIVATOR"/>
    <property type="match status" value="1"/>
</dbReference>
<dbReference type="InterPro" id="IPR007219">
    <property type="entry name" value="XnlR_reg_dom"/>
</dbReference>
<feature type="region of interest" description="Disordered" evidence="8">
    <location>
        <begin position="23"/>
        <end position="42"/>
    </location>
</feature>
<accession>A0A1G4MC17</accession>
<dbReference type="InterPro" id="IPR051615">
    <property type="entry name" value="Transcr_Regulatory_Elem"/>
</dbReference>
<dbReference type="AlphaFoldDB" id="A0A1G4MC17"/>
<dbReference type="InterPro" id="IPR036864">
    <property type="entry name" value="Zn2-C6_fun-type_DNA-bd_sf"/>
</dbReference>
<keyword evidence="6" id="KW-0804">Transcription</keyword>
<evidence type="ECO:0000256" key="8">
    <source>
        <dbReference type="SAM" id="MobiDB-lite"/>
    </source>
</evidence>
<dbReference type="SMART" id="SM00066">
    <property type="entry name" value="GAL4"/>
    <property type="match status" value="1"/>
</dbReference>
<dbReference type="GO" id="GO:0008270">
    <property type="term" value="F:zinc ion binding"/>
    <property type="evidence" value="ECO:0007669"/>
    <property type="project" value="InterPro"/>
</dbReference>
<name>A0A1G4MC17_LACFM</name>
<evidence type="ECO:0000256" key="2">
    <source>
        <dbReference type="ARBA" id="ARBA00022723"/>
    </source>
</evidence>
<dbReference type="EMBL" id="LT598492">
    <property type="protein sequence ID" value="SCW01390.1"/>
    <property type="molecule type" value="Genomic_DNA"/>
</dbReference>
<dbReference type="Pfam" id="PF00172">
    <property type="entry name" value="Zn_clus"/>
    <property type="match status" value="1"/>
</dbReference>
<dbReference type="SMART" id="SM00906">
    <property type="entry name" value="Fungal_trans"/>
    <property type="match status" value="1"/>
</dbReference>
<dbReference type="GO" id="GO:0000981">
    <property type="term" value="F:DNA-binding transcription factor activity, RNA polymerase II-specific"/>
    <property type="evidence" value="ECO:0007669"/>
    <property type="project" value="InterPro"/>
</dbReference>
<dbReference type="GO" id="GO:0005634">
    <property type="term" value="C:nucleus"/>
    <property type="evidence" value="ECO:0007669"/>
    <property type="project" value="UniProtKB-SubCell"/>
</dbReference>
<evidence type="ECO:0000256" key="7">
    <source>
        <dbReference type="ARBA" id="ARBA00023242"/>
    </source>
</evidence>
<keyword evidence="3" id="KW-0862">Zinc</keyword>
<feature type="region of interest" description="Disordered" evidence="8">
    <location>
        <begin position="137"/>
        <end position="191"/>
    </location>
</feature>
<keyword evidence="5" id="KW-0238">DNA-binding</keyword>
<evidence type="ECO:0000313" key="11">
    <source>
        <dbReference type="Proteomes" id="UP000190831"/>
    </source>
</evidence>
<dbReference type="CDD" id="cd12148">
    <property type="entry name" value="fungal_TF_MHR"/>
    <property type="match status" value="1"/>
</dbReference>
<dbReference type="Pfam" id="PF04082">
    <property type="entry name" value="Fungal_trans"/>
    <property type="match status" value="1"/>
</dbReference>